<name>A0ABW4D070_9LACO</name>
<protein>
    <submittedName>
        <fullName evidence="2">Antibiotic biosynthesis monooxygenase</fullName>
    </submittedName>
</protein>
<dbReference type="SUPFAM" id="SSF54909">
    <property type="entry name" value="Dimeric alpha+beta barrel"/>
    <property type="match status" value="2"/>
</dbReference>
<dbReference type="PANTHER" id="PTHR33336:SF15">
    <property type="entry name" value="ABM DOMAIN-CONTAINING PROTEIN"/>
    <property type="match status" value="1"/>
</dbReference>
<reference evidence="3" key="1">
    <citation type="journal article" date="2019" name="Int. J. Syst. Evol. Microbiol.">
        <title>The Global Catalogue of Microorganisms (GCM) 10K type strain sequencing project: providing services to taxonomists for standard genome sequencing and annotation.</title>
        <authorList>
            <consortium name="The Broad Institute Genomics Platform"/>
            <consortium name="The Broad Institute Genome Sequencing Center for Infectious Disease"/>
            <person name="Wu L."/>
            <person name="Ma J."/>
        </authorList>
    </citation>
    <scope>NUCLEOTIDE SEQUENCE [LARGE SCALE GENOMIC DNA]</scope>
    <source>
        <strain evidence="3">CCM 8979</strain>
    </source>
</reference>
<feature type="domain" description="ABM" evidence="1">
    <location>
        <begin position="119"/>
        <end position="208"/>
    </location>
</feature>
<keyword evidence="2" id="KW-0560">Oxidoreductase</keyword>
<keyword evidence="2" id="KW-0503">Monooxygenase</keyword>
<dbReference type="Proteomes" id="UP001597189">
    <property type="component" value="Unassembled WGS sequence"/>
</dbReference>
<gene>
    <name evidence="2" type="ORF">ACFQ44_01180</name>
</gene>
<dbReference type="PANTHER" id="PTHR33336">
    <property type="entry name" value="QUINOL MONOOXYGENASE YGIN-RELATED"/>
    <property type="match status" value="1"/>
</dbReference>
<dbReference type="InterPro" id="IPR011008">
    <property type="entry name" value="Dimeric_a/b-barrel"/>
</dbReference>
<evidence type="ECO:0000313" key="3">
    <source>
        <dbReference type="Proteomes" id="UP001597189"/>
    </source>
</evidence>
<comment type="caution">
    <text evidence="2">The sequence shown here is derived from an EMBL/GenBank/DDBJ whole genome shotgun (WGS) entry which is preliminary data.</text>
</comment>
<dbReference type="EMBL" id="JBHTOD010000001">
    <property type="protein sequence ID" value="MFD1454289.1"/>
    <property type="molecule type" value="Genomic_DNA"/>
</dbReference>
<dbReference type="InterPro" id="IPR050744">
    <property type="entry name" value="AI-2_Isomerase_LsrG"/>
</dbReference>
<dbReference type="Pfam" id="PF03992">
    <property type="entry name" value="ABM"/>
    <property type="match status" value="2"/>
</dbReference>
<evidence type="ECO:0000313" key="2">
    <source>
        <dbReference type="EMBL" id="MFD1454289.1"/>
    </source>
</evidence>
<sequence>MTKQLGAPLFRLFKLEITAAERENFAAVGTQNLTTSIQNEPGTLAMYTSHVDPAGVHNRVIEVYRDNASYNIHAHSPQFAAFRTVAKRAVTQQTVVNLTPKLLLEQPQPLYRSPANEAFIQLMELTVQPGQTAAYQSVVVPYLQAAMADEPGLQVSAVGQVVDAPDQWVIFTVYQDLAAFKAHCQTAGFKQYQASAQPLIQTADATVLTGDTLVNHGGLAFTAE</sequence>
<dbReference type="GO" id="GO:0004497">
    <property type="term" value="F:monooxygenase activity"/>
    <property type="evidence" value="ECO:0007669"/>
    <property type="project" value="UniProtKB-KW"/>
</dbReference>
<proteinExistence type="predicted"/>
<dbReference type="PROSITE" id="PS51725">
    <property type="entry name" value="ABM"/>
    <property type="match status" value="1"/>
</dbReference>
<dbReference type="InterPro" id="IPR007138">
    <property type="entry name" value="ABM_dom"/>
</dbReference>
<evidence type="ECO:0000259" key="1">
    <source>
        <dbReference type="PROSITE" id="PS51725"/>
    </source>
</evidence>
<dbReference type="RefSeq" id="WP_203642479.1">
    <property type="nucleotide sequence ID" value="NZ_BOLN01000001.1"/>
</dbReference>
<accession>A0ABW4D070</accession>
<dbReference type="Gene3D" id="3.30.70.100">
    <property type="match status" value="1"/>
</dbReference>
<organism evidence="2 3">
    <name type="scientific">Levilactobacillus lanxiensis</name>
    <dbReference type="NCBI Taxonomy" id="2799568"/>
    <lineage>
        <taxon>Bacteria</taxon>
        <taxon>Bacillati</taxon>
        <taxon>Bacillota</taxon>
        <taxon>Bacilli</taxon>
        <taxon>Lactobacillales</taxon>
        <taxon>Lactobacillaceae</taxon>
        <taxon>Levilactobacillus</taxon>
    </lineage>
</organism>
<keyword evidence="3" id="KW-1185">Reference proteome</keyword>